<gene>
    <name evidence="3" type="ORF">GALL_354680</name>
</gene>
<comment type="caution">
    <text evidence="3">The sequence shown here is derived from an EMBL/GenBank/DDBJ whole genome shotgun (WGS) entry which is preliminary data.</text>
</comment>
<dbReference type="PANTHER" id="PTHR30160">
    <property type="entry name" value="TETRAACYLDISACCHARIDE 4'-KINASE-RELATED"/>
    <property type="match status" value="1"/>
</dbReference>
<dbReference type="SUPFAM" id="SSF53756">
    <property type="entry name" value="UDP-Glycosyltransferase/glycogen phosphorylase"/>
    <property type="match status" value="1"/>
</dbReference>
<dbReference type="InterPro" id="IPR051199">
    <property type="entry name" value="LPS_LOS_Heptosyltrfase"/>
</dbReference>
<name>A0A1J5QHM0_9ZZZZ</name>
<organism evidence="3">
    <name type="scientific">mine drainage metagenome</name>
    <dbReference type="NCBI Taxonomy" id="410659"/>
    <lineage>
        <taxon>unclassified sequences</taxon>
        <taxon>metagenomes</taxon>
        <taxon>ecological metagenomes</taxon>
    </lineage>
</organism>
<dbReference type="GO" id="GO:0005829">
    <property type="term" value="C:cytosol"/>
    <property type="evidence" value="ECO:0007669"/>
    <property type="project" value="TreeGrafter"/>
</dbReference>
<protein>
    <submittedName>
        <fullName evidence="3">Glycosyltransferase family 9 (Heptosyltransferase)</fullName>
    </submittedName>
</protein>
<dbReference type="PANTHER" id="PTHR30160:SF1">
    <property type="entry name" value="LIPOPOLYSACCHARIDE 1,2-N-ACETYLGLUCOSAMINETRANSFERASE-RELATED"/>
    <property type="match status" value="1"/>
</dbReference>
<dbReference type="EMBL" id="MLJW01000771">
    <property type="protein sequence ID" value="OIQ82746.1"/>
    <property type="molecule type" value="Genomic_DNA"/>
</dbReference>
<dbReference type="AlphaFoldDB" id="A0A1J5QHM0"/>
<evidence type="ECO:0000256" key="1">
    <source>
        <dbReference type="ARBA" id="ARBA00022676"/>
    </source>
</evidence>
<proteinExistence type="predicted"/>
<dbReference type="GO" id="GO:0008713">
    <property type="term" value="F:ADP-heptose-lipopolysaccharide heptosyltransferase activity"/>
    <property type="evidence" value="ECO:0007669"/>
    <property type="project" value="TreeGrafter"/>
</dbReference>
<sequence>MPMIIDEPRPGMPSILLYFDSLLVGDSMLMLPILRALRRAQPKAKIVLMCGRGTTFLARQGRTLCAGVVDEFIENESWDGIFPSPWHPGAIDRLAGRAFDIIIDTQSRFMTTLALKRVPHDIFVARARGVLLSNRLPIYFAPKGPNYGSRLAKLCERALGQRIAPELDWQLPEHLRREAAAMLSIPAGAQALGIAPGASVVEKRWPIDRFVELAHRQASRGRHLVFVLGPAELDLRQRLLAEFPRADFPQCAHEPLLTLAVAERMTVTVASDGGAGHLIAATSPRHVTVFARAKPSTWAPWARELKMVTPQDCGVDSILEIGTACVERHVDDFFQQAGDNSAGNAGHGL</sequence>
<dbReference type="InterPro" id="IPR002201">
    <property type="entry name" value="Glyco_trans_9"/>
</dbReference>
<keyword evidence="2 3" id="KW-0808">Transferase</keyword>
<evidence type="ECO:0000256" key="2">
    <source>
        <dbReference type="ARBA" id="ARBA00022679"/>
    </source>
</evidence>
<dbReference type="Pfam" id="PF01075">
    <property type="entry name" value="Glyco_transf_9"/>
    <property type="match status" value="1"/>
</dbReference>
<evidence type="ECO:0000313" key="3">
    <source>
        <dbReference type="EMBL" id="OIQ82746.1"/>
    </source>
</evidence>
<dbReference type="GO" id="GO:0009244">
    <property type="term" value="P:lipopolysaccharide core region biosynthetic process"/>
    <property type="evidence" value="ECO:0007669"/>
    <property type="project" value="TreeGrafter"/>
</dbReference>
<reference evidence="3" key="1">
    <citation type="submission" date="2016-10" db="EMBL/GenBank/DDBJ databases">
        <title>Sequence of Gallionella enrichment culture.</title>
        <authorList>
            <person name="Poehlein A."/>
            <person name="Muehling M."/>
            <person name="Daniel R."/>
        </authorList>
    </citation>
    <scope>NUCLEOTIDE SEQUENCE</scope>
</reference>
<keyword evidence="1" id="KW-0328">Glycosyltransferase</keyword>
<accession>A0A1J5QHM0</accession>
<dbReference type="Gene3D" id="3.40.50.2000">
    <property type="entry name" value="Glycogen Phosphorylase B"/>
    <property type="match status" value="2"/>
</dbReference>